<evidence type="ECO:0000256" key="1">
    <source>
        <dbReference type="ARBA" id="ARBA00004141"/>
    </source>
</evidence>
<feature type="transmembrane region" description="Helical" evidence="5">
    <location>
        <begin position="12"/>
        <end position="37"/>
    </location>
</feature>
<organism evidence="7">
    <name type="scientific">Sulfurisphaera javensis</name>
    <dbReference type="NCBI Taxonomy" id="2049879"/>
    <lineage>
        <taxon>Archaea</taxon>
        <taxon>Thermoproteota</taxon>
        <taxon>Thermoprotei</taxon>
        <taxon>Sulfolobales</taxon>
        <taxon>Sulfolobaceae</taxon>
        <taxon>Sulfurisphaera</taxon>
    </lineage>
</organism>
<dbReference type="GO" id="GO:0046943">
    <property type="term" value="F:carboxylic acid transmembrane transporter activity"/>
    <property type="evidence" value="ECO:0007669"/>
    <property type="project" value="TreeGrafter"/>
</dbReference>
<feature type="domain" description="Major facilitator superfamily (MFS) profile" evidence="6">
    <location>
        <begin position="15"/>
        <end position="388"/>
    </location>
</feature>
<proteinExistence type="predicted"/>
<dbReference type="InterPro" id="IPR020846">
    <property type="entry name" value="MFS_dom"/>
</dbReference>
<feature type="transmembrane region" description="Helical" evidence="5">
    <location>
        <begin position="242"/>
        <end position="260"/>
    </location>
</feature>
<keyword evidence="2 5" id="KW-0812">Transmembrane</keyword>
<feature type="transmembrane region" description="Helical" evidence="5">
    <location>
        <begin position="334"/>
        <end position="359"/>
    </location>
</feature>
<feature type="transmembrane region" description="Helical" evidence="5">
    <location>
        <begin position="49"/>
        <end position="69"/>
    </location>
</feature>
<evidence type="ECO:0000313" key="7">
    <source>
        <dbReference type="EMBL" id="BFH72836.1"/>
    </source>
</evidence>
<dbReference type="SUPFAM" id="SSF103473">
    <property type="entry name" value="MFS general substrate transporter"/>
    <property type="match status" value="1"/>
</dbReference>
<evidence type="ECO:0000256" key="3">
    <source>
        <dbReference type="ARBA" id="ARBA00022989"/>
    </source>
</evidence>
<feature type="transmembrane region" description="Helical" evidence="5">
    <location>
        <begin position="106"/>
        <end position="126"/>
    </location>
</feature>
<feature type="transmembrane region" description="Helical" evidence="5">
    <location>
        <begin position="365"/>
        <end position="384"/>
    </location>
</feature>
<feature type="transmembrane region" description="Helical" evidence="5">
    <location>
        <begin position="272"/>
        <end position="291"/>
    </location>
</feature>
<dbReference type="CDD" id="cd17316">
    <property type="entry name" value="MFS_SV2_like"/>
    <property type="match status" value="1"/>
</dbReference>
<protein>
    <submittedName>
        <fullName evidence="7">MFS transporter</fullName>
    </submittedName>
</protein>
<dbReference type="AlphaFoldDB" id="A0AAT9GPV9"/>
<reference evidence="7" key="1">
    <citation type="submission" date="2024-03" db="EMBL/GenBank/DDBJ databases">
        <title>Complete genome sequence of Sulfurisphaera javensis strain KD-1.</title>
        <authorList>
            <person name="Sakai H."/>
            <person name="Nur N."/>
            <person name="Suwanto A."/>
            <person name="Kurosawa N."/>
        </authorList>
    </citation>
    <scope>NUCLEOTIDE SEQUENCE</scope>
    <source>
        <strain evidence="7">KD-1</strain>
    </source>
</reference>
<evidence type="ECO:0000256" key="2">
    <source>
        <dbReference type="ARBA" id="ARBA00022692"/>
    </source>
</evidence>
<evidence type="ECO:0000256" key="4">
    <source>
        <dbReference type="ARBA" id="ARBA00023136"/>
    </source>
</evidence>
<dbReference type="InterPro" id="IPR005829">
    <property type="entry name" value="Sugar_transporter_CS"/>
</dbReference>
<feature type="transmembrane region" description="Helical" evidence="5">
    <location>
        <begin position="205"/>
        <end position="230"/>
    </location>
</feature>
<gene>
    <name evidence="7" type="ORF">SJAV_07800</name>
</gene>
<feature type="transmembrane region" description="Helical" evidence="5">
    <location>
        <begin position="138"/>
        <end position="161"/>
    </location>
</feature>
<feature type="transmembrane region" description="Helical" evidence="5">
    <location>
        <begin position="303"/>
        <end position="322"/>
    </location>
</feature>
<dbReference type="InterPro" id="IPR011701">
    <property type="entry name" value="MFS"/>
</dbReference>
<keyword evidence="3 5" id="KW-1133">Transmembrane helix</keyword>
<keyword evidence="4 5" id="KW-0472">Membrane</keyword>
<dbReference type="PANTHER" id="PTHR23508">
    <property type="entry name" value="CARBOXYLIC ACID TRANSPORTER PROTEIN HOMOLOG"/>
    <property type="match status" value="1"/>
</dbReference>
<name>A0AAT9GPV9_9CREN</name>
<evidence type="ECO:0000259" key="6">
    <source>
        <dbReference type="PROSITE" id="PS50850"/>
    </source>
</evidence>
<comment type="subcellular location">
    <subcellularLocation>
        <location evidence="1">Membrane</location>
        <topology evidence="1">Multi-pass membrane protein</topology>
    </subcellularLocation>
</comment>
<dbReference type="InterPro" id="IPR036259">
    <property type="entry name" value="MFS_trans_sf"/>
</dbReference>
<dbReference type="PANTHER" id="PTHR23508:SF10">
    <property type="entry name" value="CARBOXYLIC ACID TRANSPORTER PROTEIN HOMOLOG"/>
    <property type="match status" value="1"/>
</dbReference>
<dbReference type="KEGG" id="sjv:SJAV_07800"/>
<dbReference type="PROSITE" id="PS50850">
    <property type="entry name" value="MFS"/>
    <property type="match status" value="1"/>
</dbReference>
<dbReference type="GO" id="GO:0005886">
    <property type="term" value="C:plasma membrane"/>
    <property type="evidence" value="ECO:0007669"/>
    <property type="project" value="TreeGrafter"/>
</dbReference>
<dbReference type="Pfam" id="PF07690">
    <property type="entry name" value="MFS_1"/>
    <property type="match status" value="2"/>
</dbReference>
<dbReference type="Gene3D" id="1.20.1250.20">
    <property type="entry name" value="MFS general substrate transporter like domains"/>
    <property type="match status" value="2"/>
</dbReference>
<accession>A0AAT9GPV9</accession>
<feature type="transmembrane region" description="Helical" evidence="5">
    <location>
        <begin position="81"/>
        <end position="100"/>
    </location>
</feature>
<evidence type="ECO:0000256" key="5">
    <source>
        <dbReference type="SAM" id="Phobius"/>
    </source>
</evidence>
<dbReference type="EMBL" id="AP031322">
    <property type="protein sequence ID" value="BFH72836.1"/>
    <property type="molecule type" value="Genomic_DNA"/>
</dbReference>
<dbReference type="PROSITE" id="PS00217">
    <property type="entry name" value="SUGAR_TRANSPORT_2"/>
    <property type="match status" value="1"/>
</dbReference>
<sequence length="396" mass="43291">MFKIIFYSMKQYIHSTIISTLAWAGNIYDLLLLTYVFPFFEKTYGLNLFSFSILFGFGLIGRAIGGSYFGRLADKIGRKPVLAIGTSGYALFQLLLAFAPNVEILFVSRFLQGIFMGAQWTAGTVIAYENAPLSLKGIITGIVQSGYGIGYALTGITYVLVGNDPRIFLLTGSLPLVLLPYMKLLKESKNSSYTFKPRYKDYIALLLKATLGMSGMFVAYFAVFGNYTIIAEEYLHMGSTTLGLLLFISNIGLAISFILFGRLADRIDKKKLIYIGVIGLLISLPFAVPIFTKEIVVSEIGTMIYAFSTGFWPLMPLLLAEAVPSEVRGLLSGLSYNIGGLVGGISNIVLGLIATLYSINALVDAINFFGFSAIALVLVSIIKWPKTKTPTVIYSS</sequence>